<name>A0ABS0Y652_9HYPH</name>
<feature type="compositionally biased region" description="Low complexity" evidence="1">
    <location>
        <begin position="556"/>
        <end position="569"/>
    </location>
</feature>
<gene>
    <name evidence="4" type="ORF">JAO75_18435</name>
</gene>
<dbReference type="Pfam" id="PF07510">
    <property type="entry name" value="GmrSD_C"/>
    <property type="match status" value="1"/>
</dbReference>
<feature type="domain" description="GmrSD restriction endonucleases N-terminal" evidence="2">
    <location>
        <begin position="11"/>
        <end position="228"/>
    </location>
</feature>
<evidence type="ECO:0000256" key="1">
    <source>
        <dbReference type="SAM" id="MobiDB-lite"/>
    </source>
</evidence>
<evidence type="ECO:0000259" key="3">
    <source>
        <dbReference type="Pfam" id="PF07510"/>
    </source>
</evidence>
<sequence>MSHIKPLYLTLEQLLTDRLFQIADFQRPYSWETRQRQDLFEDIERVSGLRSDQHHFMATIVARRAKTKKLAGRDYHVLELVDGQQRMTTLVILLKAIEKQLKKSDKAMAARLEAVLNKGNSEYALLQTNHSTTLIFREYLRKGEYPTVRDVRTTADIQLVSAIKECEDFVGTRFRREGTVENLLNTVKKRLGFVLYEISDEETAYTLFEVLNSRGLDVSWPDRLKSLLMGRAFKFGSQADIDHLQQVWKEIYGVVGTREYIITEALRFAGTLYLNERPSKLLSEPEAVGKFRERATSSDKILDAAAALLNMVKACERLHSNQRLCAVGKVVHTRFLATAIDLHPDLAEREKEDLQRLWENVTFRIYGLAGKDARSSVGDYVRLAWEVGRKKIRTRTIAAQMKEWVRFYPKTELLKVAKKQDRYNDWQDELLYFMQRYEEFLARRQGQKFDNEVWKRIWAENSAKSIEHIWPQRNADRLKNREDIHRLGNLILLPPRLNSSLRASNPATKGQHYIKTGLLHVQQVVDDLAGWNSASIEKRERELLRWAADEWSDKLSAQASSSGTRSAAGRVRKPVVSSMRARVATKARPRRT</sequence>
<dbReference type="Proteomes" id="UP000620670">
    <property type="component" value="Unassembled WGS sequence"/>
</dbReference>
<protein>
    <submittedName>
        <fullName evidence="4">DUF262 domain-containing protein</fullName>
    </submittedName>
</protein>
<evidence type="ECO:0000259" key="2">
    <source>
        <dbReference type="Pfam" id="PF03235"/>
    </source>
</evidence>
<reference evidence="5" key="1">
    <citation type="submission" date="2020-12" db="EMBL/GenBank/DDBJ databases">
        <title>Hymenobacter sp.</title>
        <authorList>
            <person name="Kim M.K."/>
        </authorList>
    </citation>
    <scope>NUCLEOTIDE SEQUENCE [LARGE SCALE GENOMIC DNA]</scope>
    <source>
        <strain evidence="5">BT325</strain>
    </source>
</reference>
<proteinExistence type="predicted"/>
<dbReference type="InterPro" id="IPR011089">
    <property type="entry name" value="GmrSD_C"/>
</dbReference>
<dbReference type="RefSeq" id="WP_199050611.1">
    <property type="nucleotide sequence ID" value="NZ_JAELXT010000024.1"/>
</dbReference>
<comment type="caution">
    <text evidence="4">The sequence shown here is derived from an EMBL/GenBank/DDBJ whole genome shotgun (WGS) entry which is preliminary data.</text>
</comment>
<dbReference type="PANTHER" id="PTHR35149">
    <property type="entry name" value="SLL5132 PROTEIN"/>
    <property type="match status" value="1"/>
</dbReference>
<evidence type="ECO:0000313" key="5">
    <source>
        <dbReference type="Proteomes" id="UP000620670"/>
    </source>
</evidence>
<dbReference type="EMBL" id="JAELXT010000024">
    <property type="protein sequence ID" value="MBJ6127385.1"/>
    <property type="molecule type" value="Genomic_DNA"/>
</dbReference>
<organism evidence="4 5">
    <name type="scientific">Microvirga splendida</name>
    <dbReference type="NCBI Taxonomy" id="2795727"/>
    <lineage>
        <taxon>Bacteria</taxon>
        <taxon>Pseudomonadati</taxon>
        <taxon>Pseudomonadota</taxon>
        <taxon>Alphaproteobacteria</taxon>
        <taxon>Hyphomicrobiales</taxon>
        <taxon>Methylobacteriaceae</taxon>
        <taxon>Microvirga</taxon>
    </lineage>
</organism>
<feature type="region of interest" description="Disordered" evidence="1">
    <location>
        <begin position="556"/>
        <end position="592"/>
    </location>
</feature>
<feature type="compositionally biased region" description="Basic residues" evidence="1">
    <location>
        <begin position="583"/>
        <end position="592"/>
    </location>
</feature>
<feature type="domain" description="GmrSD restriction endonucleases C-terminal" evidence="3">
    <location>
        <begin position="418"/>
        <end position="546"/>
    </location>
</feature>
<keyword evidence="5" id="KW-1185">Reference proteome</keyword>
<dbReference type="PANTHER" id="PTHR35149:SF1">
    <property type="entry name" value="DUF5655 DOMAIN-CONTAINING PROTEIN"/>
    <property type="match status" value="1"/>
</dbReference>
<accession>A0ABS0Y652</accession>
<dbReference type="InterPro" id="IPR004919">
    <property type="entry name" value="GmrSD_N"/>
</dbReference>
<dbReference type="Pfam" id="PF03235">
    <property type="entry name" value="GmrSD_N"/>
    <property type="match status" value="1"/>
</dbReference>
<evidence type="ECO:0000313" key="4">
    <source>
        <dbReference type="EMBL" id="MBJ6127385.1"/>
    </source>
</evidence>